<dbReference type="InterPro" id="IPR016024">
    <property type="entry name" value="ARM-type_fold"/>
</dbReference>
<dbReference type="PANTHER" id="PTHR10257">
    <property type="entry name" value="SERINE/THREONINE PROTEIN PHOSPHATASE 2A PP2A REGULATORY SUBUNIT B"/>
    <property type="match status" value="1"/>
</dbReference>
<name>A0A3P7MF76_DIBLA</name>
<evidence type="ECO:0000313" key="3">
    <source>
        <dbReference type="Proteomes" id="UP000281553"/>
    </source>
</evidence>
<dbReference type="OrthoDB" id="10264446at2759"/>
<evidence type="ECO:0000256" key="1">
    <source>
        <dbReference type="ARBA" id="ARBA00009745"/>
    </source>
</evidence>
<dbReference type="GO" id="GO:0072542">
    <property type="term" value="F:protein phosphatase activator activity"/>
    <property type="evidence" value="ECO:0007669"/>
    <property type="project" value="TreeGrafter"/>
</dbReference>
<accession>A0A3P7MF76</accession>
<proteinExistence type="inferred from homology"/>
<comment type="similarity">
    <text evidence="1">Belongs to the phosphatase 2A regulatory subunit B56 family.</text>
</comment>
<dbReference type="InterPro" id="IPR011989">
    <property type="entry name" value="ARM-like"/>
</dbReference>
<gene>
    <name evidence="2" type="ORF">DILT_LOCUS15127</name>
</gene>
<dbReference type="Pfam" id="PF01603">
    <property type="entry name" value="B56"/>
    <property type="match status" value="1"/>
</dbReference>
<dbReference type="AlphaFoldDB" id="A0A3P7MF76"/>
<dbReference type="InterPro" id="IPR002554">
    <property type="entry name" value="PP2A_B56"/>
</dbReference>
<dbReference type="GO" id="GO:0005829">
    <property type="term" value="C:cytosol"/>
    <property type="evidence" value="ECO:0007669"/>
    <property type="project" value="TreeGrafter"/>
</dbReference>
<evidence type="ECO:0000313" key="2">
    <source>
        <dbReference type="EMBL" id="VDN28115.1"/>
    </source>
</evidence>
<sequence length="43" mass="5386">MELFDSEDPRERDLVKTIMHRIYGKFLSLRSYIRRQFSNVFYK</sequence>
<dbReference type="Proteomes" id="UP000281553">
    <property type="component" value="Unassembled WGS sequence"/>
</dbReference>
<dbReference type="PANTHER" id="PTHR10257:SF3">
    <property type="entry name" value="SERINE_THREONINE-PROTEIN PHOSPHATASE 2A 56 KDA REGULATORY SUBUNIT GAMMA ISOFORM"/>
    <property type="match status" value="1"/>
</dbReference>
<dbReference type="SUPFAM" id="SSF48371">
    <property type="entry name" value="ARM repeat"/>
    <property type="match status" value="1"/>
</dbReference>
<reference evidence="2 3" key="1">
    <citation type="submission" date="2018-11" db="EMBL/GenBank/DDBJ databases">
        <authorList>
            <consortium name="Pathogen Informatics"/>
        </authorList>
    </citation>
    <scope>NUCLEOTIDE SEQUENCE [LARGE SCALE GENOMIC DNA]</scope>
</reference>
<protein>
    <submittedName>
        <fullName evidence="2">Uncharacterized protein</fullName>
    </submittedName>
</protein>
<dbReference type="GO" id="GO:0005634">
    <property type="term" value="C:nucleus"/>
    <property type="evidence" value="ECO:0007669"/>
    <property type="project" value="TreeGrafter"/>
</dbReference>
<dbReference type="GO" id="GO:0007165">
    <property type="term" value="P:signal transduction"/>
    <property type="evidence" value="ECO:0007669"/>
    <property type="project" value="InterPro"/>
</dbReference>
<dbReference type="GO" id="GO:0000159">
    <property type="term" value="C:protein phosphatase type 2A complex"/>
    <property type="evidence" value="ECO:0007669"/>
    <property type="project" value="InterPro"/>
</dbReference>
<dbReference type="Gene3D" id="1.25.10.10">
    <property type="entry name" value="Leucine-rich Repeat Variant"/>
    <property type="match status" value="1"/>
</dbReference>
<keyword evidence="3" id="KW-1185">Reference proteome</keyword>
<organism evidence="2 3">
    <name type="scientific">Dibothriocephalus latus</name>
    <name type="common">Fish tapeworm</name>
    <name type="synonym">Diphyllobothrium latum</name>
    <dbReference type="NCBI Taxonomy" id="60516"/>
    <lineage>
        <taxon>Eukaryota</taxon>
        <taxon>Metazoa</taxon>
        <taxon>Spiralia</taxon>
        <taxon>Lophotrochozoa</taxon>
        <taxon>Platyhelminthes</taxon>
        <taxon>Cestoda</taxon>
        <taxon>Eucestoda</taxon>
        <taxon>Diphyllobothriidea</taxon>
        <taxon>Diphyllobothriidae</taxon>
        <taxon>Dibothriocephalus</taxon>
    </lineage>
</organism>
<dbReference type="EMBL" id="UYRU01077437">
    <property type="protein sequence ID" value="VDN28115.1"/>
    <property type="molecule type" value="Genomic_DNA"/>
</dbReference>